<dbReference type="PROSITE" id="PS50240">
    <property type="entry name" value="TRYPSIN_DOM"/>
    <property type="match status" value="1"/>
</dbReference>
<evidence type="ECO:0000256" key="4">
    <source>
        <dbReference type="ARBA" id="ARBA00023157"/>
    </source>
</evidence>
<feature type="chain" id="PRO_5008400163" description="Peptidase S1 domain-containing protein" evidence="9">
    <location>
        <begin position="25"/>
        <end position="1323"/>
    </location>
</feature>
<evidence type="ECO:0000313" key="11">
    <source>
        <dbReference type="EnsemblMetazoa" id="GBRI012464-PA"/>
    </source>
</evidence>
<evidence type="ECO:0000256" key="6">
    <source>
        <dbReference type="ARBA" id="ARBA00024195"/>
    </source>
</evidence>
<keyword evidence="1 9" id="KW-0732">Signal</keyword>
<dbReference type="GO" id="GO:0006508">
    <property type="term" value="P:proteolysis"/>
    <property type="evidence" value="ECO:0007669"/>
    <property type="project" value="UniProtKB-KW"/>
</dbReference>
<keyword evidence="12" id="KW-1185">Reference proteome</keyword>
<evidence type="ECO:0000256" key="7">
    <source>
        <dbReference type="RuleBase" id="RU363034"/>
    </source>
</evidence>
<evidence type="ECO:0000259" key="10">
    <source>
        <dbReference type="PROSITE" id="PS50240"/>
    </source>
</evidence>
<keyword evidence="3" id="KW-0865">Zymogen</keyword>
<evidence type="ECO:0000256" key="8">
    <source>
        <dbReference type="SAM" id="MobiDB-lite"/>
    </source>
</evidence>
<proteinExistence type="inferred from homology"/>
<feature type="domain" description="Peptidase S1" evidence="10">
    <location>
        <begin position="1065"/>
        <end position="1318"/>
    </location>
</feature>
<dbReference type="EnsemblMetazoa" id="GBRI012464-RA">
    <property type="protein sequence ID" value="GBRI012464-PA"/>
    <property type="gene ID" value="GBRI012464"/>
</dbReference>
<reference evidence="11" key="2">
    <citation type="submission" date="2020-05" db="UniProtKB">
        <authorList>
            <consortium name="EnsemblMetazoa"/>
        </authorList>
    </citation>
    <scope>IDENTIFICATION</scope>
    <source>
        <strain evidence="11">IAEA</strain>
    </source>
</reference>
<evidence type="ECO:0000256" key="5">
    <source>
        <dbReference type="ARBA" id="ARBA00023180"/>
    </source>
</evidence>
<evidence type="ECO:0000313" key="12">
    <source>
        <dbReference type="Proteomes" id="UP000091820"/>
    </source>
</evidence>
<dbReference type="CDD" id="cd00190">
    <property type="entry name" value="Tryp_SPc"/>
    <property type="match status" value="1"/>
</dbReference>
<dbReference type="PROSITE" id="PS00135">
    <property type="entry name" value="TRYPSIN_SER"/>
    <property type="match status" value="1"/>
</dbReference>
<evidence type="ECO:0000256" key="2">
    <source>
        <dbReference type="ARBA" id="ARBA00022837"/>
    </source>
</evidence>
<dbReference type="PRINTS" id="PR00722">
    <property type="entry name" value="CHYMOTRYPSIN"/>
</dbReference>
<dbReference type="InterPro" id="IPR018114">
    <property type="entry name" value="TRYPSIN_HIS"/>
</dbReference>
<dbReference type="VEuPathDB" id="VectorBase:GBRI012464"/>
<dbReference type="InterPro" id="IPR009003">
    <property type="entry name" value="Peptidase_S1_PA"/>
</dbReference>
<feature type="compositionally biased region" description="Low complexity" evidence="8">
    <location>
        <begin position="378"/>
        <end position="387"/>
    </location>
</feature>
<keyword evidence="7" id="KW-0378">Hydrolase</keyword>
<organism evidence="11 12">
    <name type="scientific">Glossina brevipalpis</name>
    <dbReference type="NCBI Taxonomy" id="37001"/>
    <lineage>
        <taxon>Eukaryota</taxon>
        <taxon>Metazoa</taxon>
        <taxon>Ecdysozoa</taxon>
        <taxon>Arthropoda</taxon>
        <taxon>Hexapoda</taxon>
        <taxon>Insecta</taxon>
        <taxon>Pterygota</taxon>
        <taxon>Neoptera</taxon>
        <taxon>Endopterygota</taxon>
        <taxon>Diptera</taxon>
        <taxon>Brachycera</taxon>
        <taxon>Muscomorpha</taxon>
        <taxon>Hippoboscoidea</taxon>
        <taxon>Glossinidae</taxon>
        <taxon>Glossina</taxon>
    </lineage>
</organism>
<keyword evidence="7" id="KW-0720">Serine protease</keyword>
<keyword evidence="7" id="KW-0645">Protease</keyword>
<dbReference type="STRING" id="37001.A0A1A9WAR0"/>
<accession>A0A1A9WAR0</accession>
<keyword evidence="5" id="KW-0325">Glycoprotein</keyword>
<dbReference type="GO" id="GO:0004252">
    <property type="term" value="F:serine-type endopeptidase activity"/>
    <property type="evidence" value="ECO:0007669"/>
    <property type="project" value="InterPro"/>
</dbReference>
<evidence type="ECO:0000256" key="3">
    <source>
        <dbReference type="ARBA" id="ARBA00023145"/>
    </source>
</evidence>
<keyword evidence="2" id="KW-0106">Calcium</keyword>
<dbReference type="Proteomes" id="UP000091820">
    <property type="component" value="Unassembled WGS sequence"/>
</dbReference>
<dbReference type="InterPro" id="IPR001254">
    <property type="entry name" value="Trypsin_dom"/>
</dbReference>
<dbReference type="Pfam" id="PF00089">
    <property type="entry name" value="Trypsin"/>
    <property type="match status" value="1"/>
</dbReference>
<feature type="region of interest" description="Disordered" evidence="8">
    <location>
        <begin position="378"/>
        <end position="401"/>
    </location>
</feature>
<evidence type="ECO:0000256" key="9">
    <source>
        <dbReference type="SAM" id="SignalP"/>
    </source>
</evidence>
<dbReference type="InterPro" id="IPR033116">
    <property type="entry name" value="TRYPSIN_SER"/>
</dbReference>
<dbReference type="SMART" id="SM00020">
    <property type="entry name" value="Tryp_SPc"/>
    <property type="match status" value="1"/>
</dbReference>
<dbReference type="SUPFAM" id="SSF50494">
    <property type="entry name" value="Trypsin-like serine proteases"/>
    <property type="match status" value="1"/>
</dbReference>
<feature type="signal peptide" evidence="9">
    <location>
        <begin position="1"/>
        <end position="24"/>
    </location>
</feature>
<dbReference type="Gene3D" id="2.40.10.10">
    <property type="entry name" value="Trypsin-like serine proteases"/>
    <property type="match status" value="2"/>
</dbReference>
<dbReference type="InterPro" id="IPR001314">
    <property type="entry name" value="Peptidase_S1A"/>
</dbReference>
<dbReference type="FunFam" id="2.40.10.10:FF:000028">
    <property type="entry name" value="Serine protease easter"/>
    <property type="match status" value="1"/>
</dbReference>
<evidence type="ECO:0000256" key="1">
    <source>
        <dbReference type="ARBA" id="ARBA00022729"/>
    </source>
</evidence>
<comment type="similarity">
    <text evidence="6">Belongs to the peptidase S1 family. CLIP subfamily.</text>
</comment>
<dbReference type="PANTHER" id="PTHR24252:SF7">
    <property type="entry name" value="HYALIN"/>
    <property type="match status" value="1"/>
</dbReference>
<dbReference type="InterPro" id="IPR022700">
    <property type="entry name" value="CLIP"/>
</dbReference>
<feature type="compositionally biased region" description="Polar residues" evidence="8">
    <location>
        <begin position="388"/>
        <end position="400"/>
    </location>
</feature>
<dbReference type="SMART" id="SM00680">
    <property type="entry name" value="CLIP"/>
    <property type="match status" value="1"/>
</dbReference>
<dbReference type="InterPro" id="IPR043504">
    <property type="entry name" value="Peptidase_S1_PA_chymotrypsin"/>
</dbReference>
<sequence>MQLVLNLSLIIIIFTFNVVQLIEAALYKDDPCPTKSTVGICKPWSECPSIKTLLESGEYKIKEVGNCGYDTKEEIICCPILKTDTKMSDTTNRTTGIETTTEKDFWLDLVTTKKPDFWLDLLNPKTETLLQITSSTTANVINKSLSSTTTRKPLTVLSKQLDINAEYYDFSKLLQYKSANERVIDRTITNLANFKSNANNPNLNTRPINRIQKSGNHGNNRGHTFHQGLWPLNRNWLQTQEAENHQYQPSQQLEMPPKITNEGNTKSCNECEEKDTALTNQSKIDNLIKQIFSLPSHNNSSAEINVTKKLPQDSHIDEVIDLDINVIREMNNAEKELGKGFGQQPERNNGRKFNNDILETSTISDEEFLKIFGMTRQQQKIRGQEQQTNSSYIPHVPTSQHHLHQRPQHALNHPIQANPFDVDQLSAPSSLNQLIQQQRLQEQQAEENFQNLARNADPQIVEMYARSSHTQKTQLEPWQQAFGLKLHNNDQLLPPANKYFDLNPPGVQQISQSSDILSNNQMFGTIQYPNAKPAVVQQFVQNNGVLQNAEMLAETQSSHSNVSVTRLFPQNNHFLSNTQVRPVTLISPFPNNFHQTQQTGAPNEHISENNQILPATQIVNFNRPANQQITNEHISQYNQLLPGIQNYKLNPFVMQILPQNNSFLPSNQMLPATMSSHLNPAATQLVPQNNGFLPNTQMQPITQNFNFNPSATQRFPQVNSFLPNNQMFVATQGSHLNPPFTQLSPKSHGFLPNNQALPATKSSNLNTRVMQLSPQNNNFFRNTQVQPMTRNSNFNLPATQKFTSNKHILENNQQFLQNSRILQNIPTLAVKPSFMQQLPADDAIIAQPLANQQQLGFQNVENNGNAIGMYNQQQITASKLNDNQAKFSSSDSLINSNHHMVPSHTTVMDYRPQLQPQHVNNQTVTTSKQQMEYVNSSQMPPFIRQMLDNSLESELSTMTTTPDKFATTNGGELVVNDFVDDRTVNSENLWALSKQRSMGNQHQFLPNDVTKNGTMETNVEIDINQEPTLRNRPIDLPTRDSSERVAIKACEKLESEIPAALTPHILGGIPAELGEFPHMAGIGYSRSIGDDRPPYDVRCGGSLISARFVLTAAHCVSLRESIPTVVILGVVNFTDPEEMNASLQIKIKETYIHDNYTLRTTYNDIALLELQQDAKFSAYVYPTCLYTKEDDPLATARLYVTGWGTVNTSTRASSDVLLKVRLDIKPLLNCNQSFVDYGLPRQLNDGVVKTLLCADDEEGIKDACQGDSGGPLNLVVDESYRKYRIIGIVSSGFGCATSTPGLYTRVAVFLDFIEKIVWPDGVI</sequence>
<keyword evidence="4" id="KW-1015">Disulfide bond</keyword>
<name>A0A1A9WAR0_9MUSC</name>
<reference evidence="12" key="1">
    <citation type="submission" date="2014-03" db="EMBL/GenBank/DDBJ databases">
        <authorList>
            <person name="Aksoy S."/>
            <person name="Warren W."/>
            <person name="Wilson R.K."/>
        </authorList>
    </citation>
    <scope>NUCLEOTIDE SEQUENCE [LARGE SCALE GENOMIC DNA]</scope>
    <source>
        <strain evidence="12">IAEA</strain>
    </source>
</reference>
<protein>
    <recommendedName>
        <fullName evidence="10">Peptidase S1 domain-containing protein</fullName>
    </recommendedName>
</protein>
<dbReference type="PANTHER" id="PTHR24252">
    <property type="entry name" value="ACROSIN-RELATED"/>
    <property type="match status" value="1"/>
</dbReference>
<dbReference type="PROSITE" id="PS00134">
    <property type="entry name" value="TRYPSIN_HIS"/>
    <property type="match status" value="1"/>
</dbReference>